<dbReference type="InterPro" id="IPR003782">
    <property type="entry name" value="SCO1/SenC"/>
</dbReference>
<evidence type="ECO:0000259" key="5">
    <source>
        <dbReference type="PROSITE" id="PS51352"/>
    </source>
</evidence>
<proteinExistence type="inferred from homology"/>
<feature type="signal peptide" evidence="4">
    <location>
        <begin position="1"/>
        <end position="25"/>
    </location>
</feature>
<dbReference type="InterPro" id="IPR036249">
    <property type="entry name" value="Thioredoxin-like_sf"/>
</dbReference>
<evidence type="ECO:0000256" key="1">
    <source>
        <dbReference type="ARBA" id="ARBA00010996"/>
    </source>
</evidence>
<organism evidence="6 7">
    <name type="scientific">Alloalcanivorax marinus</name>
    <dbReference type="NCBI Taxonomy" id="1177169"/>
    <lineage>
        <taxon>Bacteria</taxon>
        <taxon>Pseudomonadati</taxon>
        <taxon>Pseudomonadota</taxon>
        <taxon>Gammaproteobacteria</taxon>
        <taxon>Oceanospirillales</taxon>
        <taxon>Alcanivoracaceae</taxon>
        <taxon>Alloalcanivorax</taxon>
    </lineage>
</organism>
<keyword evidence="3" id="KW-0812">Transmembrane</keyword>
<evidence type="ECO:0000313" key="6">
    <source>
        <dbReference type="EMBL" id="MCC4309283.1"/>
    </source>
</evidence>
<keyword evidence="3" id="KW-0472">Membrane</keyword>
<dbReference type="InterPro" id="IPR013766">
    <property type="entry name" value="Thioredoxin_domain"/>
</dbReference>
<accession>A0A9Q3UQL8</accession>
<protein>
    <submittedName>
        <fullName evidence="6">SCO family protein</fullName>
    </submittedName>
</protein>
<dbReference type="PROSITE" id="PS51352">
    <property type="entry name" value="THIOREDOXIN_2"/>
    <property type="match status" value="1"/>
</dbReference>
<dbReference type="AlphaFoldDB" id="A0A9Q3UQL8"/>
<feature type="chain" id="PRO_5040125308" evidence="4">
    <location>
        <begin position="26"/>
        <end position="277"/>
    </location>
</feature>
<feature type="transmembrane region" description="Helical" evidence="3">
    <location>
        <begin position="241"/>
        <end position="262"/>
    </location>
</feature>
<evidence type="ECO:0000256" key="4">
    <source>
        <dbReference type="SAM" id="SignalP"/>
    </source>
</evidence>
<dbReference type="SUPFAM" id="SSF52833">
    <property type="entry name" value="Thioredoxin-like"/>
    <property type="match status" value="1"/>
</dbReference>
<dbReference type="Pfam" id="PF02630">
    <property type="entry name" value="SCO1-SenC"/>
    <property type="match status" value="1"/>
</dbReference>
<feature type="domain" description="Thioredoxin" evidence="5">
    <location>
        <begin position="40"/>
        <end position="210"/>
    </location>
</feature>
<evidence type="ECO:0000256" key="3">
    <source>
        <dbReference type="SAM" id="Phobius"/>
    </source>
</evidence>
<keyword evidence="4" id="KW-0732">Signal</keyword>
<keyword evidence="7" id="KW-1185">Reference proteome</keyword>
<keyword evidence="3" id="KW-1133">Transmembrane helix</keyword>
<comment type="caution">
    <text evidence="6">The sequence shown here is derived from an EMBL/GenBank/DDBJ whole genome shotgun (WGS) entry which is preliminary data.</text>
</comment>
<evidence type="ECO:0000256" key="2">
    <source>
        <dbReference type="ARBA" id="ARBA00023008"/>
    </source>
</evidence>
<reference evidence="6" key="1">
    <citation type="submission" date="2021-10" db="EMBL/GenBank/DDBJ databases">
        <title>The diversity and Nitrogen Metabolism of Culturable Nitrate-Utilizing Bacteria Within the Oxygen Minimum Zone of the Changjiang (Yangtze River)Estuary.</title>
        <authorList>
            <person name="Zhang D."/>
            <person name="Zheng J."/>
            <person name="Liu S."/>
            <person name="He W."/>
        </authorList>
    </citation>
    <scope>NUCLEOTIDE SEQUENCE</scope>
    <source>
        <strain evidence="6">FXH-223</strain>
    </source>
</reference>
<evidence type="ECO:0000313" key="7">
    <source>
        <dbReference type="Proteomes" id="UP001108027"/>
    </source>
</evidence>
<keyword evidence="2" id="KW-0186">Copper</keyword>
<sequence length="277" mass="30195">MSNRLLPLLLAALLPLCLPAAGARAETREARTLNSVGVDQRVGERVPLNLRLRDRQGRTVTLGQLLDGRPTLLELAWYDCPNLCDLSLRRLGSQLSDVKYRPDRDYRVITVSLDPDEGPADAAHAAAMLDESYQGPATGSPWHVLTGDRDAIRRLAAAIGFRYQYDADTDQYAHPAGLAVLDGGGRIASYLLGLTFSGHDLQLALTRAGDGELGSFVDQIALRCFHFDPQKGAYTLDVLRVLNLACLVTALALALGVGTLMWRRRRHGPGRDDQEGS</sequence>
<dbReference type="CDD" id="cd02968">
    <property type="entry name" value="SCO"/>
    <property type="match status" value="1"/>
</dbReference>
<dbReference type="RefSeq" id="WP_228234164.1">
    <property type="nucleotide sequence ID" value="NZ_JAJGNA010000014.1"/>
</dbReference>
<name>A0A9Q3UQL8_9GAMM</name>
<dbReference type="EMBL" id="JAJGNA010000014">
    <property type="protein sequence ID" value="MCC4309283.1"/>
    <property type="molecule type" value="Genomic_DNA"/>
</dbReference>
<dbReference type="Proteomes" id="UP001108027">
    <property type="component" value="Unassembled WGS sequence"/>
</dbReference>
<gene>
    <name evidence="6" type="ORF">LL252_11940</name>
</gene>
<comment type="similarity">
    <text evidence="1">Belongs to the SCO1/2 family.</text>
</comment>
<dbReference type="Gene3D" id="3.40.30.10">
    <property type="entry name" value="Glutaredoxin"/>
    <property type="match status" value="1"/>
</dbReference>